<keyword evidence="8 14" id="KW-0963">Cytoplasm</keyword>
<protein>
    <recommendedName>
        <fullName evidence="7 14">Ribonuclease HII</fullName>
        <shortName evidence="14">RNase HII</shortName>
        <ecNumber evidence="6 14">3.1.26.4</ecNumber>
    </recommendedName>
</protein>
<dbReference type="Pfam" id="PF01351">
    <property type="entry name" value="RNase_HII"/>
    <property type="match status" value="1"/>
</dbReference>
<dbReference type="KEGG" id="dpr:Despr_2384"/>
<evidence type="ECO:0000256" key="9">
    <source>
        <dbReference type="ARBA" id="ARBA00022722"/>
    </source>
</evidence>
<keyword evidence="9 14" id="KW-0540">Nuclease</keyword>
<comment type="similarity">
    <text evidence="5 14 16">Belongs to the RNase HII family.</text>
</comment>
<dbReference type="InterPro" id="IPR001352">
    <property type="entry name" value="RNase_HII/HIII"/>
</dbReference>
<evidence type="ECO:0000256" key="1">
    <source>
        <dbReference type="ARBA" id="ARBA00000077"/>
    </source>
</evidence>
<comment type="subcellular location">
    <subcellularLocation>
        <location evidence="4 14">Cytoplasm</location>
    </subcellularLocation>
</comment>
<evidence type="ECO:0000256" key="12">
    <source>
        <dbReference type="ARBA" id="ARBA00022801"/>
    </source>
</evidence>
<dbReference type="NCBIfam" id="NF000595">
    <property type="entry name" value="PRK00015.1-3"/>
    <property type="match status" value="1"/>
</dbReference>
<evidence type="ECO:0000256" key="11">
    <source>
        <dbReference type="ARBA" id="ARBA00022759"/>
    </source>
</evidence>
<feature type="binding site" evidence="14 15">
    <location>
        <position position="38"/>
    </location>
    <ligand>
        <name>a divalent metal cation</name>
        <dbReference type="ChEBI" id="CHEBI:60240"/>
    </ligand>
</feature>
<feature type="domain" description="RNase H type-2" evidence="17">
    <location>
        <begin position="32"/>
        <end position="224"/>
    </location>
</feature>
<dbReference type="EC" id="3.1.26.4" evidence="6 14"/>
<dbReference type="GO" id="GO:0004523">
    <property type="term" value="F:RNA-DNA hybrid ribonuclease activity"/>
    <property type="evidence" value="ECO:0007669"/>
    <property type="project" value="UniProtKB-UniRule"/>
</dbReference>
<evidence type="ECO:0000259" key="17">
    <source>
        <dbReference type="PROSITE" id="PS51975"/>
    </source>
</evidence>
<keyword evidence="10 14" id="KW-0479">Metal-binding</keyword>
<dbReference type="GO" id="GO:0005737">
    <property type="term" value="C:cytoplasm"/>
    <property type="evidence" value="ECO:0007669"/>
    <property type="project" value="UniProtKB-SubCell"/>
</dbReference>
<dbReference type="Gene3D" id="3.30.420.10">
    <property type="entry name" value="Ribonuclease H-like superfamily/Ribonuclease H"/>
    <property type="match status" value="1"/>
</dbReference>
<accession>A0A7U3YNA7</accession>
<keyword evidence="11 14" id="KW-0255">Endonuclease</keyword>
<dbReference type="GO" id="GO:0006298">
    <property type="term" value="P:mismatch repair"/>
    <property type="evidence" value="ECO:0007669"/>
    <property type="project" value="TreeGrafter"/>
</dbReference>
<dbReference type="GO" id="GO:0032299">
    <property type="term" value="C:ribonuclease H2 complex"/>
    <property type="evidence" value="ECO:0007669"/>
    <property type="project" value="TreeGrafter"/>
</dbReference>
<dbReference type="RefSeq" id="WP_015725062.1">
    <property type="nucleotide sequence ID" value="NC_014972.1"/>
</dbReference>
<dbReference type="AlphaFoldDB" id="A0A7U3YNA7"/>
<dbReference type="PANTHER" id="PTHR10954">
    <property type="entry name" value="RIBONUCLEASE H2 SUBUNIT A"/>
    <property type="match status" value="1"/>
</dbReference>
<evidence type="ECO:0000256" key="10">
    <source>
        <dbReference type="ARBA" id="ARBA00022723"/>
    </source>
</evidence>
<gene>
    <name evidence="14" type="primary">rnhB</name>
    <name evidence="18" type="ordered locus">Despr_2384</name>
</gene>
<evidence type="ECO:0000256" key="6">
    <source>
        <dbReference type="ARBA" id="ARBA00012180"/>
    </source>
</evidence>
<evidence type="ECO:0000256" key="5">
    <source>
        <dbReference type="ARBA" id="ARBA00007383"/>
    </source>
</evidence>
<evidence type="ECO:0000256" key="3">
    <source>
        <dbReference type="ARBA" id="ARBA00004065"/>
    </source>
</evidence>
<evidence type="ECO:0000256" key="13">
    <source>
        <dbReference type="ARBA" id="ARBA00023211"/>
    </source>
</evidence>
<proteinExistence type="inferred from homology"/>
<feature type="binding site" evidence="14 15">
    <location>
        <position position="135"/>
    </location>
    <ligand>
        <name>a divalent metal cation</name>
        <dbReference type="ChEBI" id="CHEBI:60240"/>
    </ligand>
</feature>
<dbReference type="CDD" id="cd07182">
    <property type="entry name" value="RNase_HII_bacteria_HII_like"/>
    <property type="match status" value="1"/>
</dbReference>
<keyword evidence="12 14" id="KW-0378">Hydrolase</keyword>
<reference evidence="18 19" key="1">
    <citation type="journal article" date="2011" name="Stand. Genomic Sci.">
        <title>Complete genome sequence of Desulfobulbus propionicus type strain (1pr3).</title>
        <authorList>
            <person name="Pagani I."/>
            <person name="Lapidus A."/>
            <person name="Nolan M."/>
            <person name="Lucas S."/>
            <person name="Hammon N."/>
            <person name="Deshpande S."/>
            <person name="Cheng J.F."/>
            <person name="Chertkov O."/>
            <person name="Davenport K."/>
            <person name="Tapia R."/>
            <person name="Han C."/>
            <person name="Goodwin L."/>
            <person name="Pitluck S."/>
            <person name="Liolios K."/>
            <person name="Mavromatis K."/>
            <person name="Ivanova N."/>
            <person name="Mikhailova N."/>
            <person name="Pati A."/>
            <person name="Chen A."/>
            <person name="Palaniappan K."/>
            <person name="Land M."/>
            <person name="Hauser L."/>
            <person name="Chang Y.J."/>
            <person name="Jeffries C.D."/>
            <person name="Detter J.C."/>
            <person name="Brambilla E."/>
            <person name="Kannan K.P."/>
            <person name="Djao O.D."/>
            <person name="Rohde M."/>
            <person name="Pukall R."/>
            <person name="Spring S."/>
            <person name="Goker M."/>
            <person name="Sikorski J."/>
            <person name="Woyke T."/>
            <person name="Bristow J."/>
            <person name="Eisen J.A."/>
            <person name="Markowitz V."/>
            <person name="Hugenholtz P."/>
            <person name="Kyrpides N.C."/>
            <person name="Klenk H.P."/>
        </authorList>
    </citation>
    <scope>NUCLEOTIDE SEQUENCE [LARGE SCALE GENOMIC DNA]</scope>
    <source>
        <strain evidence="19">ATCC 33891 / DSM 2032 / 1pr3</strain>
    </source>
</reference>
<dbReference type="HAMAP" id="MF_00052_B">
    <property type="entry name" value="RNase_HII_B"/>
    <property type="match status" value="1"/>
</dbReference>
<evidence type="ECO:0000313" key="19">
    <source>
        <dbReference type="Proteomes" id="UP000006365"/>
    </source>
</evidence>
<dbReference type="SUPFAM" id="SSF53098">
    <property type="entry name" value="Ribonuclease H-like"/>
    <property type="match status" value="1"/>
</dbReference>
<evidence type="ECO:0000256" key="2">
    <source>
        <dbReference type="ARBA" id="ARBA00001946"/>
    </source>
</evidence>
<dbReference type="PANTHER" id="PTHR10954:SF18">
    <property type="entry name" value="RIBONUCLEASE HII"/>
    <property type="match status" value="1"/>
</dbReference>
<dbReference type="EMBL" id="CP002364">
    <property type="protein sequence ID" value="ADW18525.1"/>
    <property type="molecule type" value="Genomic_DNA"/>
</dbReference>
<name>A0A7U3YNA7_DESPD</name>
<dbReference type="InterPro" id="IPR012337">
    <property type="entry name" value="RNaseH-like_sf"/>
</dbReference>
<keyword evidence="13 14" id="KW-0464">Manganese</keyword>
<comment type="catalytic activity">
    <reaction evidence="1 14 15 16">
        <text>Endonucleolytic cleavage to 5'-phosphomonoester.</text>
        <dbReference type="EC" id="3.1.26.4"/>
    </reaction>
</comment>
<evidence type="ECO:0000256" key="4">
    <source>
        <dbReference type="ARBA" id="ARBA00004496"/>
    </source>
</evidence>
<dbReference type="InterPro" id="IPR022898">
    <property type="entry name" value="RNase_HII"/>
</dbReference>
<evidence type="ECO:0000256" key="14">
    <source>
        <dbReference type="HAMAP-Rule" id="MF_00052"/>
    </source>
</evidence>
<comment type="cofactor">
    <cofactor evidence="2">
        <name>Mg(2+)</name>
        <dbReference type="ChEBI" id="CHEBI:18420"/>
    </cofactor>
</comment>
<dbReference type="PROSITE" id="PS51975">
    <property type="entry name" value="RNASE_H_2"/>
    <property type="match status" value="1"/>
</dbReference>
<dbReference type="GO" id="GO:0003723">
    <property type="term" value="F:RNA binding"/>
    <property type="evidence" value="ECO:0007669"/>
    <property type="project" value="UniProtKB-UniRule"/>
</dbReference>
<dbReference type="InterPro" id="IPR024567">
    <property type="entry name" value="RNase_HII/HIII_dom"/>
</dbReference>
<keyword evidence="19" id="KW-1185">Reference proteome</keyword>
<evidence type="ECO:0000313" key="18">
    <source>
        <dbReference type="EMBL" id="ADW18525.1"/>
    </source>
</evidence>
<organism evidence="18 19">
    <name type="scientific">Desulfobulbus propionicus (strain ATCC 33891 / DSM 2032 / VKM B-1956 / 1pr3)</name>
    <dbReference type="NCBI Taxonomy" id="577650"/>
    <lineage>
        <taxon>Bacteria</taxon>
        <taxon>Pseudomonadati</taxon>
        <taxon>Thermodesulfobacteriota</taxon>
        <taxon>Desulfobulbia</taxon>
        <taxon>Desulfobulbales</taxon>
        <taxon>Desulfobulbaceae</taxon>
        <taxon>Desulfobulbus</taxon>
    </lineage>
</organism>
<sequence length="224" mass="24626">MNPRTLFADLLPFSPHTDTFYFERQLQRQGFARVAGVDEAGRGPLAGPVVAACVILPADGDFTPYVDSKTLTRRQRERLFELLSTNGARIGVGEASPREIEQVNILQASLLAMKRAMEACGQVPPGGVPDFLLVDGRFEVPVPVGQRTLVKGESKSASIAAASIVAKVTRDRMMADAHALFPQYGFDRHQGYPTKAHREAIRNHGPCPLHRRTFRGVTEFLHHG</sequence>
<evidence type="ECO:0000256" key="16">
    <source>
        <dbReference type="RuleBase" id="RU003515"/>
    </source>
</evidence>
<evidence type="ECO:0000256" key="7">
    <source>
        <dbReference type="ARBA" id="ARBA00019179"/>
    </source>
</evidence>
<feature type="binding site" evidence="14 15">
    <location>
        <position position="39"/>
    </location>
    <ligand>
        <name>a divalent metal cation</name>
        <dbReference type="ChEBI" id="CHEBI:60240"/>
    </ligand>
</feature>
<dbReference type="Proteomes" id="UP000006365">
    <property type="component" value="Chromosome"/>
</dbReference>
<evidence type="ECO:0000256" key="8">
    <source>
        <dbReference type="ARBA" id="ARBA00022490"/>
    </source>
</evidence>
<comment type="cofactor">
    <cofactor evidence="14 15">
        <name>Mn(2+)</name>
        <dbReference type="ChEBI" id="CHEBI:29035"/>
    </cofactor>
    <cofactor evidence="14 15">
        <name>Mg(2+)</name>
        <dbReference type="ChEBI" id="CHEBI:18420"/>
    </cofactor>
    <text evidence="14 15">Manganese or magnesium. Binds 1 divalent metal ion per monomer in the absence of substrate. May bind a second metal ion after substrate binding.</text>
</comment>
<comment type="function">
    <text evidence="3 14 16">Endonuclease that specifically degrades the RNA of RNA-DNA hybrids.</text>
</comment>
<dbReference type="GO" id="GO:0043137">
    <property type="term" value="P:DNA replication, removal of RNA primer"/>
    <property type="evidence" value="ECO:0007669"/>
    <property type="project" value="TreeGrafter"/>
</dbReference>
<evidence type="ECO:0000256" key="15">
    <source>
        <dbReference type="PROSITE-ProRule" id="PRU01319"/>
    </source>
</evidence>
<dbReference type="InterPro" id="IPR036397">
    <property type="entry name" value="RNaseH_sf"/>
</dbReference>
<dbReference type="GO" id="GO:0030145">
    <property type="term" value="F:manganese ion binding"/>
    <property type="evidence" value="ECO:0007669"/>
    <property type="project" value="UniProtKB-UniRule"/>
</dbReference>